<evidence type="ECO:0000256" key="4">
    <source>
        <dbReference type="ARBA" id="ARBA00023239"/>
    </source>
</evidence>
<dbReference type="PANTHER" id="PTHR43525:SF1">
    <property type="entry name" value="PROTEIN MALY"/>
    <property type="match status" value="1"/>
</dbReference>
<dbReference type="InterPro" id="IPR015421">
    <property type="entry name" value="PyrdxlP-dep_Trfase_major"/>
</dbReference>
<keyword evidence="4" id="KW-0456">Lyase</keyword>
<dbReference type="SUPFAM" id="SSF53383">
    <property type="entry name" value="PLP-dependent transferases"/>
    <property type="match status" value="1"/>
</dbReference>
<accession>A0A511R0N0</accession>
<evidence type="ECO:0000256" key="1">
    <source>
        <dbReference type="ARBA" id="ARBA00001933"/>
    </source>
</evidence>
<evidence type="ECO:0000256" key="2">
    <source>
        <dbReference type="ARBA" id="ARBA00012224"/>
    </source>
</evidence>
<dbReference type="OrthoDB" id="9802872at2"/>
<keyword evidence="7" id="KW-0032">Aminotransferase</keyword>
<evidence type="ECO:0000313" key="8">
    <source>
        <dbReference type="Proteomes" id="UP000321197"/>
    </source>
</evidence>
<gene>
    <name evidence="7" type="ORF">MHY01S_10130</name>
</gene>
<comment type="caution">
    <text evidence="7">The sequence shown here is derived from an EMBL/GenBank/DDBJ whole genome shotgun (WGS) entry which is preliminary data.</text>
</comment>
<dbReference type="InterPro" id="IPR051798">
    <property type="entry name" value="Class-II_PLP-Dep_Aminotrans"/>
</dbReference>
<evidence type="ECO:0000313" key="7">
    <source>
        <dbReference type="EMBL" id="GEM82847.1"/>
    </source>
</evidence>
<dbReference type="NCBIfam" id="TIGR04350">
    <property type="entry name" value="C_S_lyase_PatB"/>
    <property type="match status" value="1"/>
</dbReference>
<dbReference type="GO" id="GO:0008483">
    <property type="term" value="F:transaminase activity"/>
    <property type="evidence" value="ECO:0007669"/>
    <property type="project" value="UniProtKB-KW"/>
</dbReference>
<proteinExistence type="inferred from homology"/>
<reference evidence="7 8" key="1">
    <citation type="submission" date="2019-07" db="EMBL/GenBank/DDBJ databases">
        <title>Whole genome shotgun sequence of Meiothermus hypogaeus NBRC 106114.</title>
        <authorList>
            <person name="Hosoyama A."/>
            <person name="Uohara A."/>
            <person name="Ohji S."/>
            <person name="Ichikawa N."/>
        </authorList>
    </citation>
    <scope>NUCLEOTIDE SEQUENCE [LARGE SCALE GENOMIC DNA]</scope>
    <source>
        <strain evidence="7 8">NBRC 106114</strain>
    </source>
</reference>
<keyword evidence="3" id="KW-0663">Pyridoxal phosphate</keyword>
<dbReference type="InterPro" id="IPR015422">
    <property type="entry name" value="PyrdxlP-dep_Trfase_small"/>
</dbReference>
<evidence type="ECO:0000256" key="3">
    <source>
        <dbReference type="ARBA" id="ARBA00022898"/>
    </source>
</evidence>
<name>A0A511R0N0_9DEIN</name>
<evidence type="ECO:0000259" key="6">
    <source>
        <dbReference type="Pfam" id="PF00155"/>
    </source>
</evidence>
<organism evidence="7 8">
    <name type="scientific">Meiothermus hypogaeus NBRC 106114</name>
    <dbReference type="NCBI Taxonomy" id="1227553"/>
    <lineage>
        <taxon>Bacteria</taxon>
        <taxon>Thermotogati</taxon>
        <taxon>Deinococcota</taxon>
        <taxon>Deinococci</taxon>
        <taxon>Thermales</taxon>
        <taxon>Thermaceae</taxon>
        <taxon>Meiothermus</taxon>
    </lineage>
</organism>
<dbReference type="Proteomes" id="UP000321197">
    <property type="component" value="Unassembled WGS sequence"/>
</dbReference>
<dbReference type="EMBL" id="BJXL01000023">
    <property type="protein sequence ID" value="GEM82847.1"/>
    <property type="molecule type" value="Genomic_DNA"/>
</dbReference>
<dbReference type="PANTHER" id="PTHR43525">
    <property type="entry name" value="PROTEIN MALY"/>
    <property type="match status" value="1"/>
</dbReference>
<dbReference type="GO" id="GO:0030170">
    <property type="term" value="F:pyridoxal phosphate binding"/>
    <property type="evidence" value="ECO:0007669"/>
    <property type="project" value="InterPro"/>
</dbReference>
<sequence length="386" mass="43637">MQFDNLSAHTLRDPHGYSGKWHFYPEDVLPMWVADMDFPISPAIREAIVERLQERIGYPQMSGDKQLLNRIIQHQQQHGLTGLAPENLLLTTSVVPAIYASVLALSSPGDEAITQVPVYHPFLFALHEHHRVARYNPLLRTASGWEIDFEQLESLVTPRTRLLMLCNPQNPTGRVFRRDELERLAEFALRHRLWVMSDELWADLIYEGKHIPIASLGPEIAQRTVTLSGPCKTYNTAGLGGGVAISHNRQILAALAQVSKGIGGHPNVLSMAAWRAALEHAQDWLQEVRAYLKVNRDFITSFIHQHLPQVGYLPPEGTYLAWLDFSRAPFAQDAHKVMLEQAKVGLNDGKIFGPQYQGWLRLNFATSRNLVQEALERMARVVQTVD</sequence>
<dbReference type="EC" id="4.4.1.13" evidence="2"/>
<dbReference type="Gene3D" id="3.90.1150.10">
    <property type="entry name" value="Aspartate Aminotransferase, domain 1"/>
    <property type="match status" value="1"/>
</dbReference>
<dbReference type="CDD" id="cd00609">
    <property type="entry name" value="AAT_like"/>
    <property type="match status" value="1"/>
</dbReference>
<protein>
    <recommendedName>
        <fullName evidence="2">cysteine-S-conjugate beta-lyase</fullName>
        <ecNumber evidence="2">4.4.1.13</ecNumber>
    </recommendedName>
</protein>
<evidence type="ECO:0000256" key="5">
    <source>
        <dbReference type="ARBA" id="ARBA00037974"/>
    </source>
</evidence>
<dbReference type="RefSeq" id="WP_119341999.1">
    <property type="nucleotide sequence ID" value="NZ_BJXL01000023.1"/>
</dbReference>
<dbReference type="AlphaFoldDB" id="A0A511R0N0"/>
<dbReference type="Gene3D" id="3.40.640.10">
    <property type="entry name" value="Type I PLP-dependent aspartate aminotransferase-like (Major domain)"/>
    <property type="match status" value="1"/>
</dbReference>
<comment type="similarity">
    <text evidence="5">Belongs to the class-II pyridoxal-phosphate-dependent aminotransferase family. MalY/PatB cystathionine beta-lyase subfamily.</text>
</comment>
<dbReference type="InterPro" id="IPR015424">
    <property type="entry name" value="PyrdxlP-dep_Trfase"/>
</dbReference>
<comment type="cofactor">
    <cofactor evidence="1">
        <name>pyridoxal 5'-phosphate</name>
        <dbReference type="ChEBI" id="CHEBI:597326"/>
    </cofactor>
</comment>
<dbReference type="GO" id="GO:0047804">
    <property type="term" value="F:cysteine-S-conjugate beta-lyase activity"/>
    <property type="evidence" value="ECO:0007669"/>
    <property type="project" value="UniProtKB-EC"/>
</dbReference>
<feature type="domain" description="Aminotransferase class I/classII large" evidence="6">
    <location>
        <begin position="32"/>
        <end position="377"/>
    </location>
</feature>
<keyword evidence="7" id="KW-0808">Transferase</keyword>
<dbReference type="InterPro" id="IPR004839">
    <property type="entry name" value="Aminotransferase_I/II_large"/>
</dbReference>
<dbReference type="InterPro" id="IPR027619">
    <property type="entry name" value="C-S_lyase_PatB-like"/>
</dbReference>
<dbReference type="Pfam" id="PF00155">
    <property type="entry name" value="Aminotran_1_2"/>
    <property type="match status" value="1"/>
</dbReference>